<dbReference type="PANTHER" id="PTHR46599:SF6">
    <property type="entry name" value="DUAL SPECIFICITY PHOSPHATASE 26"/>
    <property type="match status" value="1"/>
</dbReference>
<accession>A0AAV1H5A8</accession>
<organism evidence="3 4">
    <name type="scientific">Xyrichtys novacula</name>
    <name type="common">Pearly razorfish</name>
    <name type="synonym">Hemipteronotus novacula</name>
    <dbReference type="NCBI Taxonomy" id="13765"/>
    <lineage>
        <taxon>Eukaryota</taxon>
        <taxon>Metazoa</taxon>
        <taxon>Chordata</taxon>
        <taxon>Craniata</taxon>
        <taxon>Vertebrata</taxon>
        <taxon>Euteleostomi</taxon>
        <taxon>Actinopterygii</taxon>
        <taxon>Neopterygii</taxon>
        <taxon>Teleostei</taxon>
        <taxon>Neoteleostei</taxon>
        <taxon>Acanthomorphata</taxon>
        <taxon>Eupercaria</taxon>
        <taxon>Labriformes</taxon>
        <taxon>Labridae</taxon>
        <taxon>Xyrichtys</taxon>
    </lineage>
</organism>
<evidence type="ECO:0000256" key="1">
    <source>
        <dbReference type="SAM" id="MobiDB-lite"/>
    </source>
</evidence>
<feature type="region of interest" description="Disordered" evidence="1">
    <location>
        <begin position="1"/>
        <end position="28"/>
    </location>
</feature>
<feature type="domain" description="PiggyBac transposable element-derived protein" evidence="2">
    <location>
        <begin position="57"/>
        <end position="367"/>
    </location>
</feature>
<protein>
    <submittedName>
        <fullName evidence="3">LOW QUALITY PROTEIN: piggyBac transposable element-derived protein 3-like</fullName>
    </submittedName>
</protein>
<name>A0AAV1H5A8_XYRNO</name>
<dbReference type="AlphaFoldDB" id="A0AAV1H5A8"/>
<dbReference type="PANTHER" id="PTHR46599">
    <property type="entry name" value="PIGGYBAC TRANSPOSABLE ELEMENT-DERIVED PROTEIN 4"/>
    <property type="match status" value="1"/>
</dbReference>
<evidence type="ECO:0000259" key="2">
    <source>
        <dbReference type="Pfam" id="PF13843"/>
    </source>
</evidence>
<sequence length="367" mass="41789">MEEGTEATPVSTTWTGRNGVVRSPTNQETLFHPPEMGRKKGGPTYYATVRVHDIKSAFGLFFTPVIIDLVVENTNLYGHRNLKEWKELDATEFQAFLGLLILSGLFRSKGESTASLWGPKNGRAIFGATMTRNRFHQIMNAVRFDDKEQRRARFRDDRLAPIRSLWDMWRVRLSLLYNTGSDVTIDEQLVPFKGRCKFRQYMPKKPAKYGLKIWMATDACTSYVWRCSIYTGRSGDAREVGQGRRVVLELLEDVKGITVTCDNFFTSFQLGQELLKKKIALVGTIRKNKPELPPKLLDTKGRDVLSSVFAFTRTTMAVSYVPKRGRNVVLISTKHRQPVIAEGPKRKPEVITDYNRCKGGVDNLDKL</sequence>
<evidence type="ECO:0000313" key="3">
    <source>
        <dbReference type="EMBL" id="CAJ1081215.1"/>
    </source>
</evidence>
<proteinExistence type="predicted"/>
<gene>
    <name evidence="3" type="ORF">XNOV1_A042744</name>
</gene>
<dbReference type="Pfam" id="PF13843">
    <property type="entry name" value="DDE_Tnp_1_7"/>
    <property type="match status" value="1"/>
</dbReference>
<dbReference type="EMBL" id="OY660882">
    <property type="protein sequence ID" value="CAJ1081215.1"/>
    <property type="molecule type" value="Genomic_DNA"/>
</dbReference>
<dbReference type="Proteomes" id="UP001178508">
    <property type="component" value="Chromosome 19"/>
</dbReference>
<dbReference type="InterPro" id="IPR029526">
    <property type="entry name" value="PGBD"/>
</dbReference>
<reference evidence="3" key="1">
    <citation type="submission" date="2023-08" db="EMBL/GenBank/DDBJ databases">
        <authorList>
            <person name="Alioto T."/>
            <person name="Alioto T."/>
            <person name="Gomez Garrido J."/>
        </authorList>
    </citation>
    <scope>NUCLEOTIDE SEQUENCE</scope>
</reference>
<evidence type="ECO:0000313" key="4">
    <source>
        <dbReference type="Proteomes" id="UP001178508"/>
    </source>
</evidence>
<keyword evidence="4" id="KW-1185">Reference proteome</keyword>